<sequence>MSKDGQEKVLLVDGTALTLLVERKKRVKNVNARLEGSVLRVSAPPGMRDEDLAPVVEGLARRLLRRAHARKVNGEGEALALARRVAGRFPEPPSVGRVLFSTAQRSRWGSYSPRTDTVRLNAALRGMPRWVLEAVVAHELAHAVHPDHSPSFWRLLRGACPETDRAIAFLDGVSWLARHHAELPPVEREGLGMRESAVPGDGTDPL</sequence>
<dbReference type="PANTHER" id="PTHR30399">
    <property type="entry name" value="UNCHARACTERIZED PROTEIN YGJP"/>
    <property type="match status" value="1"/>
</dbReference>
<proteinExistence type="predicted"/>
<dbReference type="InterPro" id="IPR053136">
    <property type="entry name" value="UTP_pyrophosphatase-like"/>
</dbReference>
<dbReference type="Proteomes" id="UP000502706">
    <property type="component" value="Chromosome"/>
</dbReference>
<evidence type="ECO:0000313" key="2">
    <source>
        <dbReference type="EMBL" id="QIN79126.1"/>
    </source>
</evidence>
<accession>A0A6G8PY46</accession>
<gene>
    <name evidence="2" type="ORF">GBA65_12000</name>
</gene>
<dbReference type="KEGG" id="rmar:GBA65_12000"/>
<dbReference type="EMBL" id="CP045121">
    <property type="protein sequence ID" value="QIN79126.1"/>
    <property type="molecule type" value="Genomic_DNA"/>
</dbReference>
<feature type="domain" description="YgjP-like metallopeptidase" evidence="1">
    <location>
        <begin position="103"/>
        <end position="166"/>
    </location>
</feature>
<protein>
    <submittedName>
        <fullName evidence="2">DUF45 domain-containing protein</fullName>
    </submittedName>
</protein>
<keyword evidence="3" id="KW-1185">Reference proteome</keyword>
<dbReference type="CDD" id="cd07344">
    <property type="entry name" value="M48_yhfN_like"/>
    <property type="match status" value="1"/>
</dbReference>
<dbReference type="Gene3D" id="3.30.2010.10">
    <property type="entry name" value="Metalloproteases ('zincins'), catalytic domain"/>
    <property type="match status" value="1"/>
</dbReference>
<organism evidence="2 3">
    <name type="scientific">Rubrobacter marinus</name>
    <dbReference type="NCBI Taxonomy" id="2653852"/>
    <lineage>
        <taxon>Bacteria</taxon>
        <taxon>Bacillati</taxon>
        <taxon>Actinomycetota</taxon>
        <taxon>Rubrobacteria</taxon>
        <taxon>Rubrobacterales</taxon>
        <taxon>Rubrobacteraceae</taxon>
        <taxon>Rubrobacter</taxon>
    </lineage>
</organism>
<dbReference type="InterPro" id="IPR002725">
    <property type="entry name" value="YgjP-like_metallopeptidase"/>
</dbReference>
<name>A0A6G8PY46_9ACTN</name>
<dbReference type="Pfam" id="PF01863">
    <property type="entry name" value="YgjP-like"/>
    <property type="match status" value="1"/>
</dbReference>
<evidence type="ECO:0000259" key="1">
    <source>
        <dbReference type="Pfam" id="PF01863"/>
    </source>
</evidence>
<dbReference type="PANTHER" id="PTHR30399:SF1">
    <property type="entry name" value="UTP PYROPHOSPHATASE"/>
    <property type="match status" value="1"/>
</dbReference>
<reference evidence="2 3" key="1">
    <citation type="submission" date="2019-10" db="EMBL/GenBank/DDBJ databases">
        <title>Rubrobacter sp nov SCSIO 52915 isolated from a deep-sea sediment in the South China Sea.</title>
        <authorList>
            <person name="Chen R.W."/>
        </authorList>
    </citation>
    <scope>NUCLEOTIDE SEQUENCE [LARGE SCALE GENOMIC DNA]</scope>
    <source>
        <strain evidence="2 3">SCSIO 52915</strain>
    </source>
</reference>
<dbReference type="AlphaFoldDB" id="A0A6G8PY46"/>
<evidence type="ECO:0000313" key="3">
    <source>
        <dbReference type="Proteomes" id="UP000502706"/>
    </source>
</evidence>